<dbReference type="SMART" id="SM00248">
    <property type="entry name" value="ANK"/>
    <property type="match status" value="3"/>
</dbReference>
<dbReference type="Gene3D" id="1.20.1270.60">
    <property type="entry name" value="Arfaptin homology (AH) domain/BAR domain"/>
    <property type="match status" value="1"/>
</dbReference>
<dbReference type="InterPro" id="IPR038016">
    <property type="entry name" value="ASAP1_SH3"/>
</dbReference>
<evidence type="ECO:0000256" key="5">
    <source>
        <dbReference type="ARBA" id="ARBA00022468"/>
    </source>
</evidence>
<feature type="compositionally biased region" description="Polar residues" evidence="18">
    <location>
        <begin position="715"/>
        <end position="729"/>
    </location>
</feature>
<evidence type="ECO:0000256" key="12">
    <source>
        <dbReference type="ARBA" id="ARBA00023043"/>
    </source>
</evidence>
<feature type="compositionally biased region" description="Low complexity" evidence="18">
    <location>
        <begin position="953"/>
        <end position="963"/>
    </location>
</feature>
<dbReference type="SUPFAM" id="SSF48403">
    <property type="entry name" value="Ankyrin repeat"/>
    <property type="match status" value="1"/>
</dbReference>
<dbReference type="PROSITE" id="PS50003">
    <property type="entry name" value="PH_DOMAIN"/>
    <property type="match status" value="1"/>
</dbReference>
<evidence type="ECO:0000256" key="1">
    <source>
        <dbReference type="ARBA" id="ARBA00004370"/>
    </source>
</evidence>
<evidence type="ECO:0000256" key="13">
    <source>
        <dbReference type="ARBA" id="ARBA00023136"/>
    </source>
</evidence>
<dbReference type="Pfam" id="PF01412">
    <property type="entry name" value="ArfGap"/>
    <property type="match status" value="1"/>
</dbReference>
<evidence type="ECO:0000256" key="16">
    <source>
        <dbReference type="PROSITE-ProRule" id="PRU00288"/>
    </source>
</evidence>
<feature type="compositionally biased region" description="Low complexity" evidence="18">
    <location>
        <begin position="972"/>
        <end position="981"/>
    </location>
</feature>
<keyword evidence="12 14" id="KW-0040">ANK repeat</keyword>
<dbReference type="PANTHER" id="PTHR45854">
    <property type="entry name" value="ASAP FAMILY MEMBER"/>
    <property type="match status" value="1"/>
</dbReference>
<feature type="repeat" description="ANK" evidence="14">
    <location>
        <begin position="580"/>
        <end position="615"/>
    </location>
</feature>
<keyword evidence="4 15" id="KW-0728">SH3 domain</keyword>
<accession>A0A671NK32</accession>
<dbReference type="Gene3D" id="2.30.29.30">
    <property type="entry name" value="Pleckstrin-homology domain (PH domain)/Phosphotyrosine-binding domain (PTB)"/>
    <property type="match status" value="1"/>
</dbReference>
<evidence type="ECO:0000256" key="18">
    <source>
        <dbReference type="SAM" id="MobiDB-lite"/>
    </source>
</evidence>
<dbReference type="InterPro" id="IPR036770">
    <property type="entry name" value="Ankyrin_rpt-contain_sf"/>
</dbReference>
<dbReference type="Gene3D" id="2.30.30.40">
    <property type="entry name" value="SH3 Domains"/>
    <property type="match status" value="1"/>
</dbReference>
<evidence type="ECO:0000259" key="21">
    <source>
        <dbReference type="PROSITE" id="PS50115"/>
    </source>
</evidence>
<dbReference type="SUPFAM" id="SSF50729">
    <property type="entry name" value="PH domain-like"/>
    <property type="match status" value="1"/>
</dbReference>
<dbReference type="PROSITE" id="PS50088">
    <property type="entry name" value="ANK_REPEAT"/>
    <property type="match status" value="1"/>
</dbReference>
<dbReference type="Ensembl" id="ENSSANT00000048030.1">
    <property type="protein sequence ID" value="ENSSANP00000045159.1"/>
    <property type="gene ID" value="ENSSANG00000022800.1"/>
</dbReference>
<dbReference type="InterPro" id="IPR011993">
    <property type="entry name" value="PH-like_dom_sf"/>
</dbReference>
<feature type="coiled-coil region" evidence="17">
    <location>
        <begin position="30"/>
        <end position="57"/>
    </location>
</feature>
<dbReference type="FunFam" id="1.25.40.950:FF:000001">
    <property type="entry name" value="Arf-GAP with SH3 domain, ANK repeat and PH domain-containing protein 1"/>
    <property type="match status" value="1"/>
</dbReference>
<keyword evidence="8" id="KW-0479">Metal-binding</keyword>
<dbReference type="SUPFAM" id="SSF57863">
    <property type="entry name" value="ArfGap/RecO-like zinc finger"/>
    <property type="match status" value="1"/>
</dbReference>
<dbReference type="Pfam" id="PF12796">
    <property type="entry name" value="Ank_2"/>
    <property type="match status" value="1"/>
</dbReference>
<keyword evidence="17" id="KW-0175">Coiled coil</keyword>
<feature type="domain" description="PH" evidence="20">
    <location>
        <begin position="304"/>
        <end position="396"/>
    </location>
</feature>
<feature type="region of interest" description="Disordered" evidence="18">
    <location>
        <begin position="836"/>
        <end position="1007"/>
    </location>
</feature>
<dbReference type="FunFam" id="1.25.40.20:FF:000006">
    <property type="entry name" value="Arf-GAP with SH3 domain, ANK repeat and PH domain-containing protein 2"/>
    <property type="match status" value="1"/>
</dbReference>
<dbReference type="InterPro" id="IPR001452">
    <property type="entry name" value="SH3_domain"/>
</dbReference>
<evidence type="ECO:0000259" key="20">
    <source>
        <dbReference type="PROSITE" id="PS50003"/>
    </source>
</evidence>
<dbReference type="Gene3D" id="1.25.40.950">
    <property type="match status" value="1"/>
</dbReference>
<dbReference type="Gene3D" id="1.10.220.150">
    <property type="entry name" value="Arf GTPase activating protein"/>
    <property type="match status" value="1"/>
</dbReference>
<protein>
    <submittedName>
        <fullName evidence="22">Arf-GAP with SH3 domain, ANK repeat and PH domain-containing protein 1-like</fullName>
    </submittedName>
</protein>
<evidence type="ECO:0000256" key="6">
    <source>
        <dbReference type="ARBA" id="ARBA00022490"/>
    </source>
</evidence>
<dbReference type="InterPro" id="IPR037278">
    <property type="entry name" value="ARFGAP/RecO"/>
</dbReference>
<dbReference type="Pfam" id="PF14604">
    <property type="entry name" value="SH3_9"/>
    <property type="match status" value="1"/>
</dbReference>
<evidence type="ECO:0000256" key="8">
    <source>
        <dbReference type="ARBA" id="ARBA00022723"/>
    </source>
</evidence>
<dbReference type="FunFam" id="1.10.220.150:FF:000002">
    <property type="entry name" value="arf-GAP with SH3 domain, ANK repeat and PH domain-containing protein 1"/>
    <property type="match status" value="1"/>
</dbReference>
<dbReference type="GO" id="GO:0016020">
    <property type="term" value="C:membrane"/>
    <property type="evidence" value="ECO:0007669"/>
    <property type="project" value="UniProtKB-SubCell"/>
</dbReference>
<dbReference type="FunFam" id="2.30.29.30:FF:000012">
    <property type="entry name" value="Arf-GAP with SH3 domain, ANK repeat and PH domain-containing protein 2"/>
    <property type="match status" value="1"/>
</dbReference>
<dbReference type="SMART" id="SM00326">
    <property type="entry name" value="SH3"/>
    <property type="match status" value="1"/>
</dbReference>
<dbReference type="Gene3D" id="1.25.40.20">
    <property type="entry name" value="Ankyrin repeat-containing domain"/>
    <property type="match status" value="1"/>
</dbReference>
<feature type="region of interest" description="Disordered" evidence="18">
    <location>
        <begin position="754"/>
        <end position="824"/>
    </location>
</feature>
<feature type="region of interest" description="Disordered" evidence="18">
    <location>
        <begin position="696"/>
        <end position="735"/>
    </location>
</feature>
<keyword evidence="9" id="KW-0677">Repeat</keyword>
<keyword evidence="16" id="KW-0863">Zinc-finger</keyword>
<evidence type="ECO:0000256" key="4">
    <source>
        <dbReference type="ARBA" id="ARBA00022443"/>
    </source>
</evidence>
<dbReference type="AlphaFoldDB" id="A0A671NK32"/>
<organism evidence="22 23">
    <name type="scientific">Sinocyclocheilus anshuiensis</name>
    <dbReference type="NCBI Taxonomy" id="1608454"/>
    <lineage>
        <taxon>Eukaryota</taxon>
        <taxon>Metazoa</taxon>
        <taxon>Chordata</taxon>
        <taxon>Craniata</taxon>
        <taxon>Vertebrata</taxon>
        <taxon>Euteleostomi</taxon>
        <taxon>Actinopterygii</taxon>
        <taxon>Neopterygii</taxon>
        <taxon>Teleostei</taxon>
        <taxon>Ostariophysi</taxon>
        <taxon>Cypriniformes</taxon>
        <taxon>Cyprinidae</taxon>
        <taxon>Cyprininae</taxon>
        <taxon>Sinocyclocheilus</taxon>
    </lineage>
</organism>
<evidence type="ECO:0000313" key="22">
    <source>
        <dbReference type="Ensembl" id="ENSSANP00000045159.1"/>
    </source>
</evidence>
<dbReference type="Pfam" id="PF00169">
    <property type="entry name" value="PH"/>
    <property type="match status" value="1"/>
</dbReference>
<feature type="compositionally biased region" description="Polar residues" evidence="18">
    <location>
        <begin position="773"/>
        <end position="813"/>
    </location>
</feature>
<reference evidence="22" key="1">
    <citation type="submission" date="2025-08" db="UniProtKB">
        <authorList>
            <consortium name="Ensembl"/>
        </authorList>
    </citation>
    <scope>IDENTIFICATION</scope>
</reference>
<dbReference type="InterPro" id="IPR001164">
    <property type="entry name" value="ArfGAP_dom"/>
</dbReference>
<proteinExistence type="predicted"/>
<evidence type="ECO:0000256" key="14">
    <source>
        <dbReference type="PROSITE-ProRule" id="PRU00023"/>
    </source>
</evidence>
<feature type="domain" description="SH3" evidence="19">
    <location>
        <begin position="1015"/>
        <end position="1077"/>
    </location>
</feature>
<keyword evidence="10" id="KW-0862">Zinc</keyword>
<comment type="subcellular location">
    <subcellularLocation>
        <location evidence="2">Cytoplasm</location>
    </subcellularLocation>
    <subcellularLocation>
        <location evidence="3">Golgi apparatus</location>
    </subcellularLocation>
    <subcellularLocation>
        <location evidence="1">Membrane</location>
    </subcellularLocation>
</comment>
<dbReference type="SUPFAM" id="SSF50044">
    <property type="entry name" value="SH3-domain"/>
    <property type="match status" value="1"/>
</dbReference>
<dbReference type="InterPro" id="IPR036028">
    <property type="entry name" value="SH3-like_dom_sf"/>
</dbReference>
<evidence type="ECO:0000256" key="17">
    <source>
        <dbReference type="SAM" id="Coils"/>
    </source>
</evidence>
<dbReference type="PROSITE" id="PS50002">
    <property type="entry name" value="SH3"/>
    <property type="match status" value="1"/>
</dbReference>
<name>A0A671NK32_9TELE</name>
<evidence type="ECO:0000256" key="9">
    <source>
        <dbReference type="ARBA" id="ARBA00022737"/>
    </source>
</evidence>
<dbReference type="PRINTS" id="PR00405">
    <property type="entry name" value="REVINTRACTNG"/>
</dbReference>
<dbReference type="InterPro" id="IPR004148">
    <property type="entry name" value="BAR_dom"/>
</dbReference>
<feature type="compositionally biased region" description="Basic and acidic residues" evidence="18">
    <location>
        <begin position="703"/>
        <end position="714"/>
    </location>
</feature>
<dbReference type="SMART" id="SM00233">
    <property type="entry name" value="PH"/>
    <property type="match status" value="1"/>
</dbReference>
<sequence>MPDQISVSEFLSETTEDYNSPTTSSFTTRLQSCRNTVNVLEEALDQDRNALQKVKKSVKAIYNSGQEHVQNEENYGQSLDKFGSNFISSDNSDLGTAYIKFSGLIKELAALLKNLLQSLSHNVIFTLDSLLKGDLKGVKGDLKKPFDKAWKVERLKFTKIEKEKREHAKQHGMIRTEITGAEIAEEMEKERRIFQLQMCEYLIKVNEIKTKKGVDLLQNLIKYYHAQCNFFQDGLKTADKLKQYIEKLAADLYNIKQTQDEEKKQLTALRDLIKSSLQLDQKEDSQSKQSGYSMHQLQGNKEFGSEKKGYLFKKSDGIRKVWQRRKCSVKNGILTISHATSNRQPVRLNLLTCQVKPSGEDKKCFDLISHNRTYHFQAEDEQEFVIWISVLTNSKEEALNMAFRGEQSAGDDSLEDLAKTIIEDVLRMPGNEVCCDCGAPEPKWLSTNLGILTCIECSGIHREMGVHISRIQSMELDKLGTSELLLAKNVGNSSFNEILEGNLPSPSPKPTPLSDMTERKEYINAKYVEHRFAQRTATTATARQGDLYEAVRTRDLMALIQLYADGVELMDPFPEAGQDPGETALHFAVRTSDQTSLHLVDFLVQNSGTPDRQTDSGNASLHYCCTYEKPECLKLLLRGKPSIDLVNQNGETALDIARRLKNAQCEELLAEAAAGRFNPHVHVEYEWNLRLEEIDESDDDLDDKPSPVKKERSPRPQSFCHSSSVSPQEKLSLPGYLGHRDKQRLSYGAFASPVYSTSTDTPASPVSEGPTIASKTTSKGSESTPPSANRTSPANKFEGIQQQQSTTSMNTKATFGPRVLPKLPQKVALRKIDTIHLPSVDKSGPDVLQKPPQAQDTPPTRASDTITRPTEPPPKIPQPAERSQPVEVPQKPHISDLPPKPQLFDLPPKPQLSDLPPKPQISDLPPKPQLKDLPPKPQLSDLPSKPTMSSAAETPQRQTTQEETSPKPQLTEVQSSSQQEELSPRQASEDTNGAPAGTVEMPVPMPRKINTVGKNKVRRVKTIYDCQADNDDELTFVEGEVIIVTGEEDQEWWIGHIEGQPERKGVFPMSFVHILSD</sequence>
<dbReference type="PANTHER" id="PTHR45854:SF2">
    <property type="entry name" value="ARF-GAP WITH SH3 DOMAIN, ANK REPEAT AND PH DOMAIN-CONTAINING PROTEIN 1"/>
    <property type="match status" value="1"/>
</dbReference>
<dbReference type="InterPro" id="IPR001849">
    <property type="entry name" value="PH_domain"/>
</dbReference>
<keyword evidence="23" id="KW-1185">Reference proteome</keyword>
<dbReference type="PROSITE" id="PS50115">
    <property type="entry name" value="ARFGAP"/>
    <property type="match status" value="1"/>
</dbReference>
<dbReference type="InterPro" id="IPR002110">
    <property type="entry name" value="Ankyrin_rpt"/>
</dbReference>
<dbReference type="GO" id="GO:0005096">
    <property type="term" value="F:GTPase activator activity"/>
    <property type="evidence" value="ECO:0007669"/>
    <property type="project" value="UniProtKB-KW"/>
</dbReference>
<dbReference type="CDD" id="cd08848">
    <property type="entry name" value="ArfGap_ASAP1"/>
    <property type="match status" value="1"/>
</dbReference>
<keyword evidence="7" id="KW-0597">Phosphoprotein</keyword>
<evidence type="ECO:0000256" key="3">
    <source>
        <dbReference type="ARBA" id="ARBA00004555"/>
    </source>
</evidence>
<dbReference type="CDD" id="cd11965">
    <property type="entry name" value="SH3_ASAP1"/>
    <property type="match status" value="1"/>
</dbReference>
<evidence type="ECO:0000256" key="15">
    <source>
        <dbReference type="PROSITE-ProRule" id="PRU00192"/>
    </source>
</evidence>
<dbReference type="GO" id="GO:0008270">
    <property type="term" value="F:zinc ion binding"/>
    <property type="evidence" value="ECO:0007669"/>
    <property type="project" value="UniProtKB-KW"/>
</dbReference>
<gene>
    <name evidence="22" type="primary">LOC107701019</name>
</gene>
<evidence type="ECO:0000256" key="2">
    <source>
        <dbReference type="ARBA" id="ARBA00004496"/>
    </source>
</evidence>
<dbReference type="InterPro" id="IPR037844">
    <property type="entry name" value="PH_ASAP"/>
</dbReference>
<dbReference type="SUPFAM" id="SSF103657">
    <property type="entry name" value="BAR/IMD domain-like"/>
    <property type="match status" value="1"/>
</dbReference>
<dbReference type="CDD" id="cd13251">
    <property type="entry name" value="PH_ASAP"/>
    <property type="match status" value="1"/>
</dbReference>
<feature type="compositionally biased region" description="Polar residues" evidence="18">
    <location>
        <begin position="754"/>
        <end position="764"/>
    </location>
</feature>
<keyword evidence="5" id="KW-0343">GTPase activation</keyword>
<dbReference type="InterPro" id="IPR027267">
    <property type="entry name" value="AH/BAR_dom_sf"/>
</dbReference>
<evidence type="ECO:0000259" key="19">
    <source>
        <dbReference type="PROSITE" id="PS50002"/>
    </source>
</evidence>
<dbReference type="SMART" id="SM00105">
    <property type="entry name" value="ArfGap"/>
    <property type="match status" value="1"/>
</dbReference>
<dbReference type="InterPro" id="IPR043593">
    <property type="entry name" value="ASAP"/>
</dbReference>
<keyword evidence="11" id="KW-0333">Golgi apparatus</keyword>
<dbReference type="FunFam" id="2.30.30.40:FF:000012">
    <property type="entry name" value="Arf-GAP with SH3 domain, ANK repeat and PH domain-containing protein 2"/>
    <property type="match status" value="1"/>
</dbReference>
<keyword evidence="13" id="KW-0472">Membrane</keyword>
<keyword evidence="6" id="KW-0963">Cytoplasm</keyword>
<evidence type="ECO:0000256" key="10">
    <source>
        <dbReference type="ARBA" id="ARBA00022833"/>
    </source>
</evidence>
<feature type="compositionally biased region" description="Polar residues" evidence="18">
    <location>
        <begin position="852"/>
        <end position="868"/>
    </location>
</feature>
<dbReference type="GO" id="GO:0005794">
    <property type="term" value="C:Golgi apparatus"/>
    <property type="evidence" value="ECO:0007669"/>
    <property type="project" value="UniProtKB-SubCell"/>
</dbReference>
<dbReference type="FunFam" id="1.20.1270.60:FF:000004">
    <property type="entry name" value="Arf-GAP with SH3 domain, ANK repeat and PH domain-containing protein 1"/>
    <property type="match status" value="1"/>
</dbReference>
<dbReference type="Proteomes" id="UP000472260">
    <property type="component" value="Unassembled WGS sequence"/>
</dbReference>
<evidence type="ECO:0000313" key="23">
    <source>
        <dbReference type="Proteomes" id="UP000472260"/>
    </source>
</evidence>
<evidence type="ECO:0000256" key="7">
    <source>
        <dbReference type="ARBA" id="ARBA00022553"/>
    </source>
</evidence>
<evidence type="ECO:0000256" key="11">
    <source>
        <dbReference type="ARBA" id="ARBA00023034"/>
    </source>
</evidence>
<dbReference type="Pfam" id="PF16746">
    <property type="entry name" value="BAR_3"/>
    <property type="match status" value="1"/>
</dbReference>
<feature type="domain" description="Arf-GAP" evidence="21">
    <location>
        <begin position="419"/>
        <end position="540"/>
    </location>
</feature>
<reference evidence="22" key="2">
    <citation type="submission" date="2025-09" db="UniProtKB">
        <authorList>
            <consortium name="Ensembl"/>
        </authorList>
    </citation>
    <scope>IDENTIFICATION</scope>
</reference>
<dbReference type="InterPro" id="IPR038508">
    <property type="entry name" value="ArfGAP_dom_sf"/>
</dbReference>